<evidence type="ECO:0000256" key="4">
    <source>
        <dbReference type="ARBA" id="ARBA00018141"/>
    </source>
</evidence>
<name>A0AA90NVF7_9GAMM</name>
<reference evidence="7 8" key="1">
    <citation type="journal article" date="2023" name="bioRxiv">
        <title>An intranuclear bacterial parasite of deep-sea mussels expresses apoptosis inhibitors acquired from its host.</title>
        <authorList>
            <person name="Gonzalez Porras M.A."/>
            <person name="Assie A."/>
            <person name="Tietjen M."/>
            <person name="Violette M."/>
            <person name="Kleiner M."/>
            <person name="Gruber-Vodicka H."/>
            <person name="Dubilier N."/>
            <person name="Leisch N."/>
        </authorList>
    </citation>
    <scope>NUCLEOTIDE SEQUENCE [LARGE SCALE GENOMIC DNA]</scope>
    <source>
        <strain evidence="7">IAP13</strain>
    </source>
</reference>
<comment type="pathway">
    <text evidence="1">Purine metabolism; 7-cyano-7-deazaguanine biosynthesis.</text>
</comment>
<protein>
    <recommendedName>
        <fullName evidence="4">6-carboxy-5,6,7,8-tetrahydropterin synthase</fullName>
        <ecNumber evidence="3">4.1.2.50</ecNumber>
    </recommendedName>
    <alternativeName>
        <fullName evidence="5">Queuosine biosynthesis protein QueD</fullName>
    </alternativeName>
</protein>
<evidence type="ECO:0000313" key="7">
    <source>
        <dbReference type="EMBL" id="MDP0590030.1"/>
    </source>
</evidence>
<dbReference type="Pfam" id="PF01242">
    <property type="entry name" value="PTPS"/>
    <property type="match status" value="2"/>
</dbReference>
<evidence type="ECO:0000256" key="1">
    <source>
        <dbReference type="ARBA" id="ARBA00005061"/>
    </source>
</evidence>
<keyword evidence="8" id="KW-1185">Reference proteome</keyword>
<comment type="similarity">
    <text evidence="2">Belongs to the PTPS family. QueD subfamily.</text>
</comment>
<dbReference type="SUPFAM" id="SSF55620">
    <property type="entry name" value="Tetrahydrobiopterin biosynthesis enzymes-like"/>
    <property type="match status" value="2"/>
</dbReference>
<evidence type="ECO:0000256" key="5">
    <source>
        <dbReference type="ARBA" id="ARBA00031449"/>
    </source>
</evidence>
<dbReference type="EMBL" id="JASXSV010000027">
    <property type="protein sequence ID" value="MDP0590030.1"/>
    <property type="molecule type" value="Genomic_DNA"/>
</dbReference>
<dbReference type="Gene3D" id="3.30.479.10">
    <property type="entry name" value="6-pyruvoyl tetrahydropterin synthase/QueD"/>
    <property type="match status" value="2"/>
</dbReference>
<proteinExistence type="inferred from homology"/>
<dbReference type="InterPro" id="IPR007115">
    <property type="entry name" value="6-PTP_synth/QueD"/>
</dbReference>
<evidence type="ECO:0000256" key="6">
    <source>
        <dbReference type="ARBA" id="ARBA00048807"/>
    </source>
</evidence>
<organism evidence="7 8">
    <name type="scientific">Candidatus Endonucleibacter bathymodioli</name>
    <dbReference type="NCBI Taxonomy" id="539814"/>
    <lineage>
        <taxon>Bacteria</taxon>
        <taxon>Pseudomonadati</taxon>
        <taxon>Pseudomonadota</taxon>
        <taxon>Gammaproteobacteria</taxon>
        <taxon>Oceanospirillales</taxon>
        <taxon>Endozoicomonadaceae</taxon>
        <taxon>Candidatus Endonucleibacter</taxon>
    </lineage>
</organism>
<evidence type="ECO:0000256" key="3">
    <source>
        <dbReference type="ARBA" id="ARBA00012982"/>
    </source>
</evidence>
<dbReference type="GO" id="GO:0070497">
    <property type="term" value="F:6-carboxytetrahydropterin synthase activity"/>
    <property type="evidence" value="ECO:0007669"/>
    <property type="project" value="UniProtKB-EC"/>
</dbReference>
<comment type="catalytic activity">
    <reaction evidence="6">
        <text>7,8-dihydroneopterin 3'-triphosphate + H2O = 6-carboxy-5,6,7,8-tetrahydropterin + triphosphate + acetaldehyde + 2 H(+)</text>
        <dbReference type="Rhea" id="RHEA:27966"/>
        <dbReference type="ChEBI" id="CHEBI:15343"/>
        <dbReference type="ChEBI" id="CHEBI:15377"/>
        <dbReference type="ChEBI" id="CHEBI:15378"/>
        <dbReference type="ChEBI" id="CHEBI:18036"/>
        <dbReference type="ChEBI" id="CHEBI:58462"/>
        <dbReference type="ChEBI" id="CHEBI:61032"/>
        <dbReference type="EC" id="4.1.2.50"/>
    </reaction>
</comment>
<accession>A0AA90NVF7</accession>
<dbReference type="AlphaFoldDB" id="A0AA90NVF7"/>
<dbReference type="EC" id="4.1.2.50" evidence="3"/>
<dbReference type="InterPro" id="IPR038418">
    <property type="entry name" value="6-PTP_synth/QueD_sf"/>
</dbReference>
<comment type="caution">
    <text evidence="7">The sequence shown here is derived from an EMBL/GenBank/DDBJ whole genome shotgun (WGS) entry which is preliminary data.</text>
</comment>
<evidence type="ECO:0000313" key="8">
    <source>
        <dbReference type="Proteomes" id="UP001178148"/>
    </source>
</evidence>
<dbReference type="Proteomes" id="UP001178148">
    <property type="component" value="Unassembled WGS sequence"/>
</dbReference>
<gene>
    <name evidence="7" type="ORF">QS748_12920</name>
</gene>
<evidence type="ECO:0000256" key="2">
    <source>
        <dbReference type="ARBA" id="ARBA00008900"/>
    </source>
</evidence>
<sequence>MPSLFINQLTTLDFSYLCHERGLVGETWIVDVVLTGDLNEQGMVFDFCHVKKQIKMTIDALADHKLLVPAANPAIDVSSTSERISVHLYSSKVGHIECKAPTEAIFLVTAETITIETITPVLEQALMNTLPANITGITLKLYTETINGNYYHYSHGLKKHDGDCQRIAHGHRSKIFISSDGKQAPELGAEWVKRWRDIYIASQEDLLETVSKEGCQYNRFGYSANQGYFELTIASSRCHLINTDSTVELLAEHVAHQIASENPNHRIQAVVYEGFNKGAISEDLFKKTKK</sequence>